<evidence type="ECO:0000256" key="2">
    <source>
        <dbReference type="ARBA" id="ARBA00022448"/>
    </source>
</evidence>
<evidence type="ECO:0000313" key="6">
    <source>
        <dbReference type="EMBL" id="QTL98324.1"/>
    </source>
</evidence>
<dbReference type="PANTHER" id="PTHR43335">
    <property type="entry name" value="ABC TRANSPORTER, ATP-BINDING PROTEIN"/>
    <property type="match status" value="1"/>
</dbReference>
<dbReference type="InterPro" id="IPR003439">
    <property type="entry name" value="ABC_transporter-like_ATP-bd"/>
</dbReference>
<keyword evidence="7" id="KW-1185">Reference proteome</keyword>
<dbReference type="PROSITE" id="PS00211">
    <property type="entry name" value="ABC_TRANSPORTER_1"/>
    <property type="match status" value="1"/>
</dbReference>
<sequence>MDRIIETINLSKHYGLQKAVDRINITVGPGEIYGFLGRNGAGKTTTIRMLLGLIRPSEGEIKIFGEDFSANKREILKRIGSTIEFSGFYNNLSAVDNLKINATLIGIKKKDAIKEVLNIVGLYKERNKAVGNYSLGMKQRLGIARAILHDPELLILDEPTNGLDPVGIKEIRKFIKTLAEKKRITIFMSSHILSEVEQLADTIGVIHQGRLVEEINFEELRKKNRRYIELKVSDDARTTLLLENEFGIEDYEVYPEETIRIYTDHDKVARINKVLVNEDIEVSKIKLSEDNLEDYFVKLTGGEVIE</sequence>
<evidence type="ECO:0000259" key="5">
    <source>
        <dbReference type="PROSITE" id="PS50893"/>
    </source>
</evidence>
<dbReference type="InterPro" id="IPR003593">
    <property type="entry name" value="AAA+_ATPase"/>
</dbReference>
<dbReference type="PANTHER" id="PTHR43335:SF8">
    <property type="entry name" value="ABC TRANSPORTER, ATP-BINDING PROTEIN"/>
    <property type="match status" value="1"/>
</dbReference>
<keyword evidence="4 6" id="KW-0067">ATP-binding</keyword>
<accession>A0A8A7KJN0</accession>
<reference evidence="6" key="1">
    <citation type="submission" date="2019-12" db="EMBL/GenBank/DDBJ databases">
        <authorList>
            <person name="zhang j."/>
            <person name="sun C.M."/>
        </authorList>
    </citation>
    <scope>NUCLEOTIDE SEQUENCE</scope>
    <source>
        <strain evidence="6">NS-1</strain>
    </source>
</reference>
<evidence type="ECO:0000256" key="4">
    <source>
        <dbReference type="ARBA" id="ARBA00022840"/>
    </source>
</evidence>
<dbReference type="CDD" id="cd03268">
    <property type="entry name" value="ABC_BcrA_bacitracin_resist"/>
    <property type="match status" value="1"/>
</dbReference>
<dbReference type="InterPro" id="IPR027417">
    <property type="entry name" value="P-loop_NTPase"/>
</dbReference>
<dbReference type="AlphaFoldDB" id="A0A8A7KJN0"/>
<proteinExistence type="inferred from homology"/>
<dbReference type="SMART" id="SM00382">
    <property type="entry name" value="AAA"/>
    <property type="match status" value="1"/>
</dbReference>
<protein>
    <submittedName>
        <fullName evidence="6">ATP-binding cassette domain-containing protein</fullName>
    </submittedName>
</protein>
<dbReference type="PROSITE" id="PS50893">
    <property type="entry name" value="ABC_TRANSPORTER_2"/>
    <property type="match status" value="1"/>
</dbReference>
<evidence type="ECO:0000256" key="1">
    <source>
        <dbReference type="ARBA" id="ARBA00005417"/>
    </source>
</evidence>
<comment type="similarity">
    <text evidence="1">Belongs to the ABC transporter superfamily.</text>
</comment>
<dbReference type="InterPro" id="IPR017871">
    <property type="entry name" value="ABC_transporter-like_CS"/>
</dbReference>
<dbReference type="RefSeq" id="WP_230866765.1">
    <property type="nucleotide sequence ID" value="NZ_CP046640.1"/>
</dbReference>
<keyword evidence="2" id="KW-0813">Transport</keyword>
<dbReference type="Proteomes" id="UP000665020">
    <property type="component" value="Chromosome"/>
</dbReference>
<gene>
    <name evidence="6" type="ORF">GM661_10205</name>
</gene>
<evidence type="ECO:0000256" key="3">
    <source>
        <dbReference type="ARBA" id="ARBA00022741"/>
    </source>
</evidence>
<dbReference type="KEGG" id="ifn:GM661_10205"/>
<dbReference type="SUPFAM" id="SSF52540">
    <property type="entry name" value="P-loop containing nucleoside triphosphate hydrolases"/>
    <property type="match status" value="1"/>
</dbReference>
<organism evidence="6 7">
    <name type="scientific">Iocasia fonsfrigidae</name>
    <dbReference type="NCBI Taxonomy" id="2682810"/>
    <lineage>
        <taxon>Bacteria</taxon>
        <taxon>Bacillati</taxon>
        <taxon>Bacillota</taxon>
        <taxon>Clostridia</taxon>
        <taxon>Halanaerobiales</taxon>
        <taxon>Halanaerobiaceae</taxon>
        <taxon>Iocasia</taxon>
    </lineage>
</organism>
<feature type="domain" description="ABC transporter" evidence="5">
    <location>
        <begin position="5"/>
        <end position="233"/>
    </location>
</feature>
<name>A0A8A7KJN0_9FIRM</name>
<keyword evidence="3" id="KW-0547">Nucleotide-binding</keyword>
<dbReference type="GO" id="GO:0005524">
    <property type="term" value="F:ATP binding"/>
    <property type="evidence" value="ECO:0007669"/>
    <property type="project" value="UniProtKB-KW"/>
</dbReference>
<dbReference type="EMBL" id="CP046640">
    <property type="protein sequence ID" value="QTL98324.1"/>
    <property type="molecule type" value="Genomic_DNA"/>
</dbReference>
<dbReference type="Gene3D" id="3.40.50.300">
    <property type="entry name" value="P-loop containing nucleotide triphosphate hydrolases"/>
    <property type="match status" value="1"/>
</dbReference>
<evidence type="ECO:0000313" key="7">
    <source>
        <dbReference type="Proteomes" id="UP000665020"/>
    </source>
</evidence>
<dbReference type="Pfam" id="PF00005">
    <property type="entry name" value="ABC_tran"/>
    <property type="match status" value="1"/>
</dbReference>
<dbReference type="GO" id="GO:0016887">
    <property type="term" value="F:ATP hydrolysis activity"/>
    <property type="evidence" value="ECO:0007669"/>
    <property type="project" value="InterPro"/>
</dbReference>